<dbReference type="PANTHER" id="PTHR42847">
    <property type="entry name" value="ALKANESULFONATE MONOOXYGENASE"/>
    <property type="match status" value="1"/>
</dbReference>
<evidence type="ECO:0000256" key="3">
    <source>
        <dbReference type="ARBA" id="ARBA00023002"/>
    </source>
</evidence>
<keyword evidence="4" id="KW-0503">Monooxygenase</keyword>
<dbReference type="GO" id="GO:0046306">
    <property type="term" value="P:alkanesulfonate catabolic process"/>
    <property type="evidence" value="ECO:0007669"/>
    <property type="project" value="TreeGrafter"/>
</dbReference>
<dbReference type="InterPro" id="IPR036661">
    <property type="entry name" value="Luciferase-like_sf"/>
</dbReference>
<dbReference type="Gene3D" id="3.20.20.30">
    <property type="entry name" value="Luciferase-like domain"/>
    <property type="match status" value="1"/>
</dbReference>
<dbReference type="InterPro" id="IPR050172">
    <property type="entry name" value="SsuD_RutA_monooxygenase"/>
</dbReference>
<name>A0A6N4WCK5_9MYCO</name>
<dbReference type="KEGG" id="many:MANY_22680"/>
<dbReference type="Proteomes" id="UP000467249">
    <property type="component" value="Chromosome"/>
</dbReference>
<keyword evidence="7" id="KW-1185">Reference proteome</keyword>
<keyword evidence="3" id="KW-0560">Oxidoreductase</keyword>
<gene>
    <name evidence="6" type="ORF">MANY_22680</name>
</gene>
<dbReference type="EMBL" id="AP022620">
    <property type="protein sequence ID" value="BBZ76931.1"/>
    <property type="molecule type" value="Genomic_DNA"/>
</dbReference>
<accession>A0A6N4WCK5</accession>
<keyword evidence="1" id="KW-0285">Flavoprotein</keyword>
<evidence type="ECO:0000256" key="4">
    <source>
        <dbReference type="ARBA" id="ARBA00023033"/>
    </source>
</evidence>
<protein>
    <submittedName>
        <fullName evidence="6">Luciferase</fullName>
    </submittedName>
</protein>
<evidence type="ECO:0000256" key="1">
    <source>
        <dbReference type="ARBA" id="ARBA00022630"/>
    </source>
</evidence>
<keyword evidence="2" id="KW-0288">FMN</keyword>
<evidence type="ECO:0000256" key="2">
    <source>
        <dbReference type="ARBA" id="ARBA00022643"/>
    </source>
</evidence>
<dbReference type="GO" id="GO:0008726">
    <property type="term" value="F:alkanesulfonate monooxygenase activity"/>
    <property type="evidence" value="ECO:0007669"/>
    <property type="project" value="TreeGrafter"/>
</dbReference>
<proteinExistence type="predicted"/>
<dbReference type="PANTHER" id="PTHR42847:SF4">
    <property type="entry name" value="ALKANESULFONATE MONOOXYGENASE-RELATED"/>
    <property type="match status" value="1"/>
</dbReference>
<dbReference type="Pfam" id="PF00296">
    <property type="entry name" value="Bac_luciferase"/>
    <property type="match status" value="1"/>
</dbReference>
<evidence type="ECO:0000313" key="6">
    <source>
        <dbReference type="EMBL" id="BBZ76931.1"/>
    </source>
</evidence>
<evidence type="ECO:0000313" key="7">
    <source>
        <dbReference type="Proteomes" id="UP000467249"/>
    </source>
</evidence>
<organism evidence="6 7">
    <name type="scientific">Mycolicibacterium anyangense</name>
    <dbReference type="NCBI Taxonomy" id="1431246"/>
    <lineage>
        <taxon>Bacteria</taxon>
        <taxon>Bacillati</taxon>
        <taxon>Actinomycetota</taxon>
        <taxon>Actinomycetes</taxon>
        <taxon>Mycobacteriales</taxon>
        <taxon>Mycobacteriaceae</taxon>
        <taxon>Mycolicibacterium</taxon>
    </lineage>
</organism>
<dbReference type="InterPro" id="IPR011251">
    <property type="entry name" value="Luciferase-like_dom"/>
</dbReference>
<sequence length="302" mass="32574">MRVGVVMSCPDRDVAATALRAEEAGFDFVAAGEHLFFHIPTPNVFVTLAAAAAATQRIRLLSTLTLLPLYPPALAAKLVASLDNVSGGRFDFGVGIGGEYPPEFAAVGVPVRERGRRTDDALELMTALLDGRSVNASGWWGSAQELQLKPPATQRPHPPIWMGGRRTAAFQRAARFADHWLPYMYTPEQLADSLVAIEGFAESYGRKGCIEGAIFCWGAIDRDPAVARRNAIAAVSSTYQQDFDDLANRYLVTGTPDQVVSRLLEYRDAGARTVIFAGPSDSDPTNRTAELLAAEVLPALRG</sequence>
<dbReference type="SUPFAM" id="SSF51679">
    <property type="entry name" value="Bacterial luciferase-like"/>
    <property type="match status" value="1"/>
</dbReference>
<feature type="domain" description="Luciferase-like" evidence="5">
    <location>
        <begin position="12"/>
        <end position="272"/>
    </location>
</feature>
<dbReference type="AlphaFoldDB" id="A0A6N4WCK5"/>
<reference evidence="6 7" key="1">
    <citation type="journal article" date="2019" name="Emerg. Microbes Infect.">
        <title>Comprehensive subspecies identification of 175 nontuberculous mycobacteria species based on 7547 genomic profiles.</title>
        <authorList>
            <person name="Matsumoto Y."/>
            <person name="Kinjo T."/>
            <person name="Motooka D."/>
            <person name="Nabeya D."/>
            <person name="Jung N."/>
            <person name="Uechi K."/>
            <person name="Horii T."/>
            <person name="Iida T."/>
            <person name="Fujita J."/>
            <person name="Nakamura S."/>
        </authorList>
    </citation>
    <scope>NUCLEOTIDE SEQUENCE [LARGE SCALE GENOMIC DNA]</scope>
    <source>
        <strain evidence="6 7">JCM 30275</strain>
    </source>
</reference>
<evidence type="ECO:0000259" key="5">
    <source>
        <dbReference type="Pfam" id="PF00296"/>
    </source>
</evidence>